<proteinExistence type="predicted"/>
<comment type="caution">
    <text evidence="2">The sequence shown here is derived from an EMBL/GenBank/DDBJ whole genome shotgun (WGS) entry which is preliminary data.</text>
</comment>
<dbReference type="PANTHER" id="PTHR48449:SF1">
    <property type="entry name" value="DUF1985 DOMAIN-CONTAINING PROTEIN"/>
    <property type="match status" value="1"/>
</dbReference>
<dbReference type="EMBL" id="BKCJ010261079">
    <property type="protein sequence ID" value="GEZ28563.1"/>
    <property type="molecule type" value="Genomic_DNA"/>
</dbReference>
<feature type="region of interest" description="Disordered" evidence="1">
    <location>
        <begin position="254"/>
        <end position="278"/>
    </location>
</feature>
<organism evidence="2">
    <name type="scientific">Tanacetum cinerariifolium</name>
    <name type="common">Dalmatian daisy</name>
    <name type="synonym">Chrysanthemum cinerariifolium</name>
    <dbReference type="NCBI Taxonomy" id="118510"/>
    <lineage>
        <taxon>Eukaryota</taxon>
        <taxon>Viridiplantae</taxon>
        <taxon>Streptophyta</taxon>
        <taxon>Embryophyta</taxon>
        <taxon>Tracheophyta</taxon>
        <taxon>Spermatophyta</taxon>
        <taxon>Magnoliopsida</taxon>
        <taxon>eudicotyledons</taxon>
        <taxon>Gunneridae</taxon>
        <taxon>Pentapetalae</taxon>
        <taxon>asterids</taxon>
        <taxon>campanulids</taxon>
        <taxon>Asterales</taxon>
        <taxon>Asteraceae</taxon>
        <taxon>Asteroideae</taxon>
        <taxon>Anthemideae</taxon>
        <taxon>Anthemidinae</taxon>
        <taxon>Tanacetum</taxon>
    </lineage>
</organism>
<dbReference type="AlphaFoldDB" id="A0A699IAM9"/>
<dbReference type="PANTHER" id="PTHR48449">
    <property type="entry name" value="DUF1985 DOMAIN-CONTAINING PROTEIN"/>
    <property type="match status" value="1"/>
</dbReference>
<evidence type="ECO:0008006" key="3">
    <source>
        <dbReference type="Google" id="ProtNLM"/>
    </source>
</evidence>
<evidence type="ECO:0000256" key="1">
    <source>
        <dbReference type="SAM" id="MobiDB-lite"/>
    </source>
</evidence>
<accession>A0A699IAM9</accession>
<sequence length="523" mass="60112">MEDVIEVLDANITIRSILSFLTDVKNKLQEPGNENRKTLFRATVFGKWLDILAFINDNHLLNYIFHHRVSAESSSDCPPITYRIYGDNNEFGRKEFCLITGFLFGELPKKETYKVSTIVFMVREPRYYISDNVLESVEDLPGFNTYPWGEYFWRIFYLRTLNVVLRKSERDSKKNKDIVIFILEIFPNSNYSWKKDPTMIPHGISWSIIEKFHKGDYTRLFAHCSKPLIAFAPSDYESVQPWCVDSFKYFNNMDEPGPRDNSNNHSDVHAEDQDSPFQNMDMDVNIHSDVHVEEQNSPVMEKEDLLAVFDGIKATIHIIDKRKGEVATSCLVKELDLVKDRIAVIEKALKLRYQESSEDSVQQQCYKQHELGGSKDRYSVSVVFDVCHQVVASETHHCAGEGSGFIYADSQDQFSVSQLLQVSIGFDNVLDPDCKDEFGYDNDQEGLVKLVDDLCSEEHISGNVVDAKVVDEKVLDDKVLDKKLLDAKVVDEKGQAISCLTATEDQHLLLITRCMREWVLIFK</sequence>
<reference evidence="2" key="1">
    <citation type="journal article" date="2019" name="Sci. Rep.">
        <title>Draft genome of Tanacetum cinerariifolium, the natural source of mosquito coil.</title>
        <authorList>
            <person name="Yamashiro T."/>
            <person name="Shiraishi A."/>
            <person name="Satake H."/>
            <person name="Nakayama K."/>
        </authorList>
    </citation>
    <scope>NUCLEOTIDE SEQUENCE</scope>
</reference>
<evidence type="ECO:0000313" key="2">
    <source>
        <dbReference type="EMBL" id="GEZ28563.1"/>
    </source>
</evidence>
<name>A0A699IAM9_TANCI</name>
<protein>
    <recommendedName>
        <fullName evidence="3">Phospholipase-like protein</fullName>
    </recommendedName>
</protein>
<gene>
    <name evidence="2" type="ORF">Tci_500536</name>
</gene>